<dbReference type="OrthoDB" id="6109at2759"/>
<evidence type="ECO:0000259" key="1">
    <source>
        <dbReference type="Pfam" id="PF03178"/>
    </source>
</evidence>
<dbReference type="GeneID" id="54333834"/>
<accession>A0A5M9M589</accession>
<dbReference type="Pfam" id="PF03178">
    <property type="entry name" value="CPSF_A"/>
    <property type="match status" value="1"/>
</dbReference>
<evidence type="ECO:0000313" key="3">
    <source>
        <dbReference type="Proteomes" id="UP000324241"/>
    </source>
</evidence>
<dbReference type="EMBL" id="QUQM01000008">
    <property type="protein sequence ID" value="KAA8642192.1"/>
    <property type="molecule type" value="Genomic_DNA"/>
</dbReference>
<dbReference type="GO" id="GO:0005634">
    <property type="term" value="C:nucleus"/>
    <property type="evidence" value="ECO:0007669"/>
    <property type="project" value="InterPro"/>
</dbReference>
<dbReference type="AlphaFoldDB" id="A0A5M9M589"/>
<organism evidence="2 3">
    <name type="scientific">Aspergillus tanneri</name>
    <dbReference type="NCBI Taxonomy" id="1220188"/>
    <lineage>
        <taxon>Eukaryota</taxon>
        <taxon>Fungi</taxon>
        <taxon>Dikarya</taxon>
        <taxon>Ascomycota</taxon>
        <taxon>Pezizomycotina</taxon>
        <taxon>Eurotiomycetes</taxon>
        <taxon>Eurotiomycetidae</taxon>
        <taxon>Eurotiales</taxon>
        <taxon>Aspergillaceae</taxon>
        <taxon>Aspergillus</taxon>
        <taxon>Aspergillus subgen. Circumdati</taxon>
    </lineage>
</organism>
<name>A0A5M9M589_9EURO</name>
<sequence>MSLKLPEDDELHPEWRNEVISFLPEVHRSSLKLASSRTWSIIDSYTLGPAEHVTAIKNMSLEVSENTHERKDMIVVGTAFARGEDISSRGCIYVFEVIKVVPNPENPEANRKLKLIGKESVKGAVTALSEIGGQGFLIVAQGQKCMVRGLKEDGSLLPVAFMDVQCYVSALKELKGTGMCIIGDAVKGIWFAGYSEEPYKLSLFAKDLDYRDVLAADFLPDGNRLFVLVADSDCNLHVLQYDPEDPKSSNGDKFLNRSKFHVGSCVSTLTLLPRTMVSSELVMSSSEEMDPDTQISRRQVLVTSLNGSIGLVTCLSEESYRRLSALQSHLANVLEHPCGLNPRAFRAVESDGTVGRGMLDGTLLMQWLDMSTPRRMEIASRVGANQWEIRADLEAVGGGGLGFL</sequence>
<protein>
    <submittedName>
        <fullName evidence="2">Cleavage and polyadenylation specificity factor subunit 1</fullName>
    </submittedName>
</protein>
<reference evidence="2 3" key="1">
    <citation type="submission" date="2019-08" db="EMBL/GenBank/DDBJ databases">
        <title>The genome sequence of a newly discovered highly antifungal drug resistant Aspergillus species, Aspergillus tanneri NIH 1004.</title>
        <authorList>
            <person name="Mounaud S."/>
            <person name="Singh I."/>
            <person name="Joardar V."/>
            <person name="Pakala S."/>
            <person name="Pakala S."/>
            <person name="Venepally P."/>
            <person name="Chung J.K."/>
            <person name="Losada L."/>
            <person name="Nierman W.C."/>
        </authorList>
    </citation>
    <scope>NUCLEOTIDE SEQUENCE [LARGE SCALE GENOMIC DNA]</scope>
    <source>
        <strain evidence="2 3">NIH1004</strain>
    </source>
</reference>
<gene>
    <name evidence="2" type="primary">CPSF1</name>
    <name evidence="2" type="ORF">ATNIH1004_011133</name>
</gene>
<dbReference type="PANTHER" id="PTHR10644">
    <property type="entry name" value="DNA REPAIR/RNA PROCESSING CPSF FAMILY"/>
    <property type="match status" value="1"/>
</dbReference>
<proteinExistence type="predicted"/>
<dbReference type="InterPro" id="IPR004871">
    <property type="entry name" value="RSE1/DDB1/CPSF1_C"/>
</dbReference>
<dbReference type="RefSeq" id="XP_033421554.1">
    <property type="nucleotide sequence ID" value="XM_033575699.1"/>
</dbReference>
<dbReference type="InterPro" id="IPR050358">
    <property type="entry name" value="RSE1/DDB1/CFT1"/>
</dbReference>
<dbReference type="GO" id="GO:0003676">
    <property type="term" value="F:nucleic acid binding"/>
    <property type="evidence" value="ECO:0007669"/>
    <property type="project" value="InterPro"/>
</dbReference>
<dbReference type="Proteomes" id="UP000324241">
    <property type="component" value="Unassembled WGS sequence"/>
</dbReference>
<dbReference type="InterPro" id="IPR015943">
    <property type="entry name" value="WD40/YVTN_repeat-like_dom_sf"/>
</dbReference>
<dbReference type="Gene3D" id="1.10.150.910">
    <property type="match status" value="1"/>
</dbReference>
<dbReference type="Gene3D" id="2.130.10.10">
    <property type="entry name" value="YVTN repeat-like/Quinoprotein amine dehydrogenase"/>
    <property type="match status" value="1"/>
</dbReference>
<evidence type="ECO:0000313" key="2">
    <source>
        <dbReference type="EMBL" id="KAA8642192.1"/>
    </source>
</evidence>
<feature type="domain" description="RSE1/DDB1/CPSF1 C-terminal" evidence="1">
    <location>
        <begin position="28"/>
        <end position="369"/>
    </location>
</feature>
<dbReference type="VEuPathDB" id="FungiDB:EYZ11_008266"/>
<comment type="caution">
    <text evidence="2">The sequence shown here is derived from an EMBL/GenBank/DDBJ whole genome shotgun (WGS) entry which is preliminary data.</text>
</comment>